<accession>A0A8H4JZ07</accession>
<evidence type="ECO:0000313" key="1">
    <source>
        <dbReference type="EMBL" id="KAF4440621.1"/>
    </source>
</evidence>
<sequence length="463" mass="53721">MALEHRFTKLSLHEQGKDMVLGKSRPKDSNGKDYKLARDGLDFPIIPSPNIFNFPTTSNTKSQRKNIPDLALPIQAECAAHLEFLETLYVLRQKILVSTDLDEVMNTGPKREEKTGAKGDTKVFKDEGLWERRQKKWPKFVEFATVRFLKWREQFNLTQTEITEDNLPPLDILMVWHSFLLNPKLFRQTCSEEPLFSVKFPWKHIHDSINNFEWSFILPPTAAANYEESSGLAPNLFDDMISWKISLSHSLWSISRLGLSDTGTKTFIEESPGKEYVQLFKDFDSSLARQLRDAVIRQASFVDKMNSFMWIRSPALEGTIRRGISRYLDFCRLLKMSKTTVVPTLDIDLVWHTHQCTAKHYGQAMKVLAGKFVNHDDTIEKPELGDGFEETRRLYRVYFGQEYRVCGCWDCQALLTEIERAMEGGGDVDMDKIAEKVKEDVFYHRAVEWAHRHKLMPPMRRGK</sequence>
<dbReference type="EMBL" id="JAADJG010000650">
    <property type="protein sequence ID" value="KAF4440621.1"/>
    <property type="molecule type" value="Genomic_DNA"/>
</dbReference>
<proteinExistence type="predicted"/>
<dbReference type="Proteomes" id="UP000605986">
    <property type="component" value="Unassembled WGS sequence"/>
</dbReference>
<dbReference type="AlphaFoldDB" id="A0A8H4JZ07"/>
<dbReference type="PANTHER" id="PTHR34365:SF7">
    <property type="entry name" value="GLYCINE-RICH DOMAIN-CONTAINING PROTEIN 1"/>
    <property type="match status" value="1"/>
</dbReference>
<gene>
    <name evidence="1" type="ORF">F53441_12242</name>
</gene>
<protein>
    <recommendedName>
        <fullName evidence="3">Glycine-rich domain-containing protein 1</fullName>
    </recommendedName>
</protein>
<reference evidence="1" key="1">
    <citation type="submission" date="2020-01" db="EMBL/GenBank/DDBJ databases">
        <title>Identification and distribution of gene clusters putatively required for synthesis of sphingolipid metabolism inhibitors in phylogenetically diverse species of the filamentous fungus Fusarium.</title>
        <authorList>
            <person name="Kim H.-S."/>
            <person name="Busman M."/>
            <person name="Brown D.W."/>
            <person name="Divon H."/>
            <person name="Uhlig S."/>
            <person name="Proctor R.H."/>
        </authorList>
    </citation>
    <scope>NUCLEOTIDE SEQUENCE</scope>
    <source>
        <strain evidence="1">NRRL 53441</strain>
    </source>
</reference>
<dbReference type="OrthoDB" id="2684236at2759"/>
<keyword evidence="2" id="KW-1185">Reference proteome</keyword>
<dbReference type="InterPro" id="IPR009836">
    <property type="entry name" value="GRDP-like"/>
</dbReference>
<comment type="caution">
    <text evidence="1">The sequence shown here is derived from an EMBL/GenBank/DDBJ whole genome shotgun (WGS) entry which is preliminary data.</text>
</comment>
<dbReference type="Pfam" id="PF07173">
    <property type="entry name" value="GRDP-like"/>
    <property type="match status" value="1"/>
</dbReference>
<evidence type="ECO:0000313" key="2">
    <source>
        <dbReference type="Proteomes" id="UP000605986"/>
    </source>
</evidence>
<organism evidence="1 2">
    <name type="scientific">Fusarium austroafricanum</name>
    <dbReference type="NCBI Taxonomy" id="2364996"/>
    <lineage>
        <taxon>Eukaryota</taxon>
        <taxon>Fungi</taxon>
        <taxon>Dikarya</taxon>
        <taxon>Ascomycota</taxon>
        <taxon>Pezizomycotina</taxon>
        <taxon>Sordariomycetes</taxon>
        <taxon>Hypocreomycetidae</taxon>
        <taxon>Hypocreales</taxon>
        <taxon>Nectriaceae</taxon>
        <taxon>Fusarium</taxon>
        <taxon>Fusarium concolor species complex</taxon>
    </lineage>
</organism>
<dbReference type="PANTHER" id="PTHR34365">
    <property type="entry name" value="ENOLASE (DUF1399)"/>
    <property type="match status" value="1"/>
</dbReference>
<evidence type="ECO:0008006" key="3">
    <source>
        <dbReference type="Google" id="ProtNLM"/>
    </source>
</evidence>
<name>A0A8H4JZ07_9HYPO</name>